<feature type="domain" description="NAD-dependent epimerase/dehydratase" evidence="3">
    <location>
        <begin position="469"/>
        <end position="577"/>
    </location>
</feature>
<name>A0A4R4V7E8_9ACTN</name>
<evidence type="ECO:0000313" key="4">
    <source>
        <dbReference type="EMBL" id="TDD00852.1"/>
    </source>
</evidence>
<dbReference type="Proteomes" id="UP000295258">
    <property type="component" value="Unassembled WGS sequence"/>
</dbReference>
<evidence type="ECO:0000256" key="1">
    <source>
        <dbReference type="ARBA" id="ARBA00007637"/>
    </source>
</evidence>
<dbReference type="PANTHER" id="PTHR43000">
    <property type="entry name" value="DTDP-D-GLUCOSE 4,6-DEHYDRATASE-RELATED"/>
    <property type="match status" value="1"/>
</dbReference>
<comment type="similarity">
    <text evidence="1">Belongs to the NAD(P)-dependent epimerase/dehydratase family.</text>
</comment>
<accession>A0A4R4V7E8</accession>
<keyword evidence="5" id="KW-1185">Reference proteome</keyword>
<dbReference type="InterPro" id="IPR036291">
    <property type="entry name" value="NAD(P)-bd_dom_sf"/>
</dbReference>
<protein>
    <submittedName>
        <fullName evidence="4">NAD-dependent epimerase/dehydratase family protein</fullName>
    </submittedName>
</protein>
<reference evidence="4 5" key="1">
    <citation type="submission" date="2019-03" db="EMBL/GenBank/DDBJ databases">
        <title>Draft genome sequences of novel Actinobacteria.</title>
        <authorList>
            <person name="Sahin N."/>
            <person name="Ay H."/>
            <person name="Saygin H."/>
        </authorList>
    </citation>
    <scope>NUCLEOTIDE SEQUENCE [LARGE SCALE GENOMIC DNA]</scope>
    <source>
        <strain evidence="4 5">KC310</strain>
    </source>
</reference>
<feature type="compositionally biased region" description="Low complexity" evidence="2">
    <location>
        <begin position="323"/>
        <end position="379"/>
    </location>
</feature>
<organism evidence="4 5">
    <name type="scientific">Nonomuraea deserti</name>
    <dbReference type="NCBI Taxonomy" id="1848322"/>
    <lineage>
        <taxon>Bacteria</taxon>
        <taxon>Bacillati</taxon>
        <taxon>Actinomycetota</taxon>
        <taxon>Actinomycetes</taxon>
        <taxon>Streptosporangiales</taxon>
        <taxon>Streptosporangiaceae</taxon>
        <taxon>Nonomuraea</taxon>
    </lineage>
</organism>
<gene>
    <name evidence="4" type="ORF">E1292_27445</name>
</gene>
<dbReference type="SUPFAM" id="SSF51735">
    <property type="entry name" value="NAD(P)-binding Rossmann-fold domains"/>
    <property type="match status" value="1"/>
</dbReference>
<evidence type="ECO:0000259" key="3">
    <source>
        <dbReference type="Pfam" id="PF01370"/>
    </source>
</evidence>
<feature type="region of interest" description="Disordered" evidence="2">
    <location>
        <begin position="323"/>
        <end position="395"/>
    </location>
</feature>
<dbReference type="EMBL" id="SMKO01000086">
    <property type="protein sequence ID" value="TDD00852.1"/>
    <property type="molecule type" value="Genomic_DNA"/>
</dbReference>
<proteinExistence type="inferred from homology"/>
<dbReference type="Pfam" id="PF01370">
    <property type="entry name" value="Epimerase"/>
    <property type="match status" value="1"/>
</dbReference>
<evidence type="ECO:0000256" key="2">
    <source>
        <dbReference type="SAM" id="MobiDB-lite"/>
    </source>
</evidence>
<dbReference type="InterPro" id="IPR001509">
    <property type="entry name" value="Epimerase_deHydtase"/>
</dbReference>
<dbReference type="Gene3D" id="3.40.50.720">
    <property type="entry name" value="NAD(P)-binding Rossmann-like Domain"/>
    <property type="match status" value="1"/>
</dbReference>
<evidence type="ECO:0000313" key="5">
    <source>
        <dbReference type="Proteomes" id="UP000295258"/>
    </source>
</evidence>
<sequence length="646" mass="68703">MAHPRRREAAARLAGDVLDVVTDPDPAGRPSAFRTSLLAWSSIPEYATHHVLLHDDMALSGRFFERAERAARAMPGAALALFAFWNSRNGAAVRMGALAGARWVRGAGEYTPVAALLLPRQVATGYVEWARDRDETWPDDVLMGRYLRQAGVPVYVAVPSLAEHEDLASLVENDFQGLRRSPCFFADDPLAGVGEERVLDRLPVIPFFKRGVAQCAVRVPGSGRWRDLRCDDYLAGLGIDAGSLRAQARAAGTGAGPHFPLWLTAYTMGVVHRGPRGDARVLDEALATMGPGGLCHELGARALARLWPELHDVARAGLEAGLASAPAARKPRPRTASTLTPPSATTPPALSTPSALSTPPVPSTSLAPSTSQAPSTPWAPSTPPAETPPVTIGFTSPVAFERPDVAVSGTATFVRQYVADALADRGFHLSGGDAGVVVHVCALGWDADADPEEEVRLARTAFAGGRGGVLLSSCRIYPARKWVDEETPVDPAATPLARALSAVESAAPGSVVLRLGEPYGPGMPQRGAVAELVLRSSLNRPAPVDGSPVQLVHVRDVAQAVLAALEKGVAGRVYNVAGRRRWRMRELAEAVSKAVRPVHMETSESPGGPLVNVERAGVELGWRAEVTLDYGLHTFAQWLAYESDRT</sequence>
<dbReference type="AlphaFoldDB" id="A0A4R4V7E8"/>
<comment type="caution">
    <text evidence="4">The sequence shown here is derived from an EMBL/GenBank/DDBJ whole genome shotgun (WGS) entry which is preliminary data.</text>
</comment>